<feature type="transmembrane region" description="Helical" evidence="1">
    <location>
        <begin position="190"/>
        <end position="211"/>
    </location>
</feature>
<protein>
    <submittedName>
        <fullName evidence="2">Hypothetical membrane protein</fullName>
    </submittedName>
</protein>
<name>A0A2X4U6Y6_9CORY</name>
<feature type="transmembrane region" description="Helical" evidence="1">
    <location>
        <begin position="108"/>
        <end position="126"/>
    </location>
</feature>
<sequence>MSSSQRSALPASSSRAVNWALGLWGGVLVLAVCWPFLLPGEFEWRDMVLLDRPALSASAFGAGDLPARNAPQDGVLALLGGAWLARVFILAAASASAWVACRWSRASSPWAAAAAMACAVANPFVIERLLQGQWSLAVAAWLAPVIAWGCLRGHPRVAWLALWAASLTPTGGLFGGLIAVLCEREGRRRWLFAGGSVLLWLPWLVPSLVAGHPGAFGDPAAQAAAFAPRAEAYVGTVGSLLGFGGIWNAAAVPASREHGFAVAGLAVAALAVLGATRLPRRELRPLAVLAVAGMGLAILGALAPSLTAFAVEHIPGAGLVRDSSKLTLLALPLAVVGIGALRQLPAALALCACLLQAPDAPRELSVLKPRETGIDRQLVEELDGRLTFFADRPAMVPVDGGVALDPYSKAANKLDSGELTVDGVTVDEPSPRYLAAAEAWTTRELGRLEELGVGAVVEDGRIVATTNAQPAPVPWALSAAWCALPLLGALRSARRSSPRKK</sequence>
<keyword evidence="1" id="KW-0472">Membrane</keyword>
<reference evidence="2 3" key="1">
    <citation type="submission" date="2018-06" db="EMBL/GenBank/DDBJ databases">
        <authorList>
            <consortium name="Pathogen Informatics"/>
            <person name="Doyle S."/>
        </authorList>
    </citation>
    <scope>NUCLEOTIDE SEQUENCE [LARGE SCALE GENOMIC DNA]</scope>
    <source>
        <strain evidence="2 3">NCTC10288</strain>
    </source>
</reference>
<dbReference type="AlphaFoldDB" id="A0A2X4U6Y6"/>
<dbReference type="OrthoDB" id="3463898at2"/>
<feature type="transmembrane region" description="Helical" evidence="1">
    <location>
        <begin position="287"/>
        <end position="311"/>
    </location>
</feature>
<dbReference type="KEGG" id="cmin:NCTC10288_00212"/>
<feature type="transmembrane region" description="Helical" evidence="1">
    <location>
        <begin position="232"/>
        <end position="252"/>
    </location>
</feature>
<evidence type="ECO:0000313" key="2">
    <source>
        <dbReference type="EMBL" id="SQH98405.1"/>
    </source>
</evidence>
<feature type="transmembrane region" description="Helical" evidence="1">
    <location>
        <begin position="258"/>
        <end position="275"/>
    </location>
</feature>
<evidence type="ECO:0000256" key="1">
    <source>
        <dbReference type="SAM" id="Phobius"/>
    </source>
</evidence>
<keyword evidence="1" id="KW-1133">Transmembrane helix</keyword>
<feature type="transmembrane region" description="Helical" evidence="1">
    <location>
        <begin position="16"/>
        <end position="37"/>
    </location>
</feature>
<dbReference type="EMBL" id="LS483460">
    <property type="protein sequence ID" value="SQH98405.1"/>
    <property type="molecule type" value="Genomic_DNA"/>
</dbReference>
<dbReference type="RefSeq" id="WP_039672553.1">
    <property type="nucleotide sequence ID" value="NZ_CP065689.1"/>
</dbReference>
<accession>A0A2X4U6Y6</accession>
<gene>
    <name evidence="2" type="ORF">NCTC10288_00212</name>
</gene>
<keyword evidence="1" id="KW-0812">Transmembrane</keyword>
<dbReference type="Proteomes" id="UP000249264">
    <property type="component" value="Chromosome 1"/>
</dbReference>
<organism evidence="2 3">
    <name type="scientific">Corynebacterium minutissimum</name>
    <dbReference type="NCBI Taxonomy" id="38301"/>
    <lineage>
        <taxon>Bacteria</taxon>
        <taxon>Bacillati</taxon>
        <taxon>Actinomycetota</taxon>
        <taxon>Actinomycetes</taxon>
        <taxon>Mycobacteriales</taxon>
        <taxon>Corynebacteriaceae</taxon>
        <taxon>Corynebacterium</taxon>
    </lineage>
</organism>
<feature type="transmembrane region" description="Helical" evidence="1">
    <location>
        <begin position="75"/>
        <end position="101"/>
    </location>
</feature>
<feature type="transmembrane region" description="Helical" evidence="1">
    <location>
        <begin position="158"/>
        <end position="178"/>
    </location>
</feature>
<feature type="transmembrane region" description="Helical" evidence="1">
    <location>
        <begin position="132"/>
        <end position="151"/>
    </location>
</feature>
<dbReference type="STRING" id="38301.NX84_00290"/>
<dbReference type="GeneID" id="70782157"/>
<proteinExistence type="predicted"/>
<evidence type="ECO:0000313" key="3">
    <source>
        <dbReference type="Proteomes" id="UP000249264"/>
    </source>
</evidence>